<dbReference type="Gene3D" id="3.90.950.20">
    <property type="entry name" value="CinA-like"/>
    <property type="match status" value="1"/>
</dbReference>
<dbReference type="CDD" id="cd00885">
    <property type="entry name" value="cinA"/>
    <property type="match status" value="1"/>
</dbReference>
<dbReference type="Pfam" id="PF00994">
    <property type="entry name" value="MoCF_biosynth"/>
    <property type="match status" value="1"/>
</dbReference>
<dbReference type="InterPro" id="IPR008136">
    <property type="entry name" value="CinA_C"/>
</dbReference>
<evidence type="ECO:0000259" key="2">
    <source>
        <dbReference type="SMART" id="SM00852"/>
    </source>
</evidence>
<dbReference type="Gene3D" id="3.40.980.10">
    <property type="entry name" value="MoaB/Mog-like domain"/>
    <property type="match status" value="1"/>
</dbReference>
<evidence type="ECO:0000313" key="4">
    <source>
        <dbReference type="Proteomes" id="UP000215413"/>
    </source>
</evidence>
<evidence type="ECO:0000313" key="3">
    <source>
        <dbReference type="EMBL" id="OXZ26412.1"/>
    </source>
</evidence>
<sequence>MKVQIIAVGTELLLGDTLDTNSNYLSIKMKELGFDVYKRVVVGDNYDRLYKEIKDGLQQNDLIITTGGLGPTEDDITKKCCCDCLGKEMVLNEKSYAKLRNYFNEDEKAIQGNIKQCMFPEDAIVFENFNGTADCAMIEHNGKRILFLPGPPAEMKPIYEQQVQKVLEQFATDCIISETLNISILGEWDMNERVKDIIESSNNPTVAPYFKKDKRILRITAKACDRQTALKMIDAKKKELRERLGMYVFGENDETIEESVYKVLKEYDLSIMTSESITGGMIASKLVNVSGVSDYLKRSLVVYSNEAKIDLLGVKAETIDTYGVVSENVAFEMVERMFEKFGVDCAISTTGYASGENAGLVYVGLGYKNVIKTLKLQLHGERNKIRNRVSNRALAELRLMILENVSRETF</sequence>
<dbReference type="InterPro" id="IPR008135">
    <property type="entry name" value="Competence-induced_CinA"/>
</dbReference>
<name>A0A233V1Y1_FINMA</name>
<dbReference type="RefSeq" id="WP_094206470.1">
    <property type="nucleotide sequence ID" value="NZ_NDYC01000048.1"/>
</dbReference>
<comment type="similarity">
    <text evidence="1">Belongs to the CinA family.</text>
</comment>
<dbReference type="InterPro" id="IPR001453">
    <property type="entry name" value="MoaB/Mog_dom"/>
</dbReference>
<organism evidence="3 4">
    <name type="scientific">Finegoldia magna</name>
    <name type="common">Peptostreptococcus magnus</name>
    <dbReference type="NCBI Taxonomy" id="1260"/>
    <lineage>
        <taxon>Bacteria</taxon>
        <taxon>Bacillati</taxon>
        <taxon>Bacillota</taxon>
        <taxon>Tissierellia</taxon>
        <taxon>Tissierellales</taxon>
        <taxon>Peptoniphilaceae</taxon>
        <taxon>Finegoldia</taxon>
    </lineage>
</organism>
<proteinExistence type="inferred from homology"/>
<dbReference type="AlphaFoldDB" id="A0A233V1Y1"/>
<dbReference type="Pfam" id="PF18146">
    <property type="entry name" value="CinA_KH"/>
    <property type="match status" value="1"/>
</dbReference>
<dbReference type="SUPFAM" id="SSF53218">
    <property type="entry name" value="Molybdenum cofactor biosynthesis proteins"/>
    <property type="match status" value="1"/>
</dbReference>
<dbReference type="NCBIfam" id="TIGR00199">
    <property type="entry name" value="PncC_domain"/>
    <property type="match status" value="1"/>
</dbReference>
<dbReference type="InterPro" id="IPR036425">
    <property type="entry name" value="MoaB/Mog-like_dom_sf"/>
</dbReference>
<dbReference type="EMBL" id="NDYC01000048">
    <property type="protein sequence ID" value="OXZ26412.1"/>
    <property type="molecule type" value="Genomic_DNA"/>
</dbReference>
<dbReference type="PIRSF" id="PIRSF006728">
    <property type="entry name" value="CinA"/>
    <property type="match status" value="1"/>
</dbReference>
<feature type="domain" description="MoaB/Mog" evidence="2">
    <location>
        <begin position="4"/>
        <end position="169"/>
    </location>
</feature>
<reference evidence="4" key="1">
    <citation type="submission" date="2017-04" db="EMBL/GenBank/DDBJ databases">
        <title>Finegoldia magna isolated from orthopedic joint implant-associated infections.</title>
        <authorList>
            <person name="Bjorklund S."/>
            <person name="Bruggemann H."/>
            <person name="Jensen A."/>
            <person name="Hellmark B."/>
            <person name="Soderquist B."/>
        </authorList>
    </citation>
    <scope>NUCLEOTIDE SEQUENCE [LARGE SCALE GENOMIC DNA]</scope>
    <source>
        <strain evidence="4">CCUG 54800</strain>
    </source>
</reference>
<dbReference type="NCBIfam" id="NF001813">
    <property type="entry name" value="PRK00549.1"/>
    <property type="match status" value="1"/>
</dbReference>
<dbReference type="SMART" id="SM00852">
    <property type="entry name" value="MoCF_biosynth"/>
    <property type="match status" value="1"/>
</dbReference>
<evidence type="ECO:0000256" key="1">
    <source>
        <dbReference type="HAMAP-Rule" id="MF_00226"/>
    </source>
</evidence>
<dbReference type="Gene3D" id="3.30.70.2860">
    <property type="match status" value="1"/>
</dbReference>
<dbReference type="InterPro" id="IPR036653">
    <property type="entry name" value="CinA-like_C"/>
</dbReference>
<dbReference type="NCBIfam" id="TIGR00200">
    <property type="entry name" value="cinA_nterm"/>
    <property type="match status" value="1"/>
</dbReference>
<dbReference type="PANTHER" id="PTHR13939">
    <property type="entry name" value="NICOTINAMIDE-NUCLEOTIDE AMIDOHYDROLASE PNCC"/>
    <property type="match status" value="1"/>
</dbReference>
<dbReference type="InterPro" id="IPR050101">
    <property type="entry name" value="CinA"/>
</dbReference>
<dbReference type="Proteomes" id="UP000215413">
    <property type="component" value="Unassembled WGS sequence"/>
</dbReference>
<dbReference type="InterPro" id="IPR041424">
    <property type="entry name" value="CinA_KH"/>
</dbReference>
<protein>
    <recommendedName>
        <fullName evidence="1">Putative competence-damage inducible protein</fullName>
    </recommendedName>
</protein>
<accession>A0A233V1Y1</accession>
<dbReference type="Pfam" id="PF02464">
    <property type="entry name" value="CinA"/>
    <property type="match status" value="1"/>
</dbReference>
<comment type="caution">
    <text evidence="3">The sequence shown here is derived from an EMBL/GenBank/DDBJ whole genome shotgun (WGS) entry which is preliminary data.</text>
</comment>
<dbReference type="HAMAP" id="MF_00226_B">
    <property type="entry name" value="CinA_B"/>
    <property type="match status" value="1"/>
</dbReference>
<dbReference type="PANTHER" id="PTHR13939:SF0">
    <property type="entry name" value="NMN AMIDOHYDROLASE-LIKE PROTEIN YFAY"/>
    <property type="match status" value="1"/>
</dbReference>
<gene>
    <name evidence="1" type="primary">cinA</name>
    <name evidence="3" type="ORF">B9N49_09280</name>
</gene>
<dbReference type="SUPFAM" id="SSF142433">
    <property type="entry name" value="CinA-like"/>
    <property type="match status" value="1"/>
</dbReference>